<feature type="transmembrane region" description="Helical" evidence="5">
    <location>
        <begin position="277"/>
        <end position="297"/>
    </location>
</feature>
<keyword evidence="3 5" id="KW-1133">Transmembrane helix</keyword>
<dbReference type="EMBL" id="JACSPP010000011">
    <property type="protein sequence ID" value="MBD8039901.1"/>
    <property type="molecule type" value="Genomic_DNA"/>
</dbReference>
<reference evidence="6 7" key="1">
    <citation type="submission" date="2020-08" db="EMBL/GenBank/DDBJ databases">
        <title>A Genomic Blueprint of the Chicken Gut Microbiome.</title>
        <authorList>
            <person name="Gilroy R."/>
            <person name="Ravi A."/>
            <person name="Getino M."/>
            <person name="Pursley I."/>
            <person name="Horton D.L."/>
            <person name="Alikhan N.-F."/>
            <person name="Baker D."/>
            <person name="Gharbi K."/>
            <person name="Hall N."/>
            <person name="Watson M."/>
            <person name="Adriaenssens E.M."/>
            <person name="Foster-Nyarko E."/>
            <person name="Jarju S."/>
            <person name="Secka A."/>
            <person name="Antonio M."/>
            <person name="Oren A."/>
            <person name="Chaudhuri R."/>
            <person name="La Ragione R.M."/>
            <person name="Hildebrand F."/>
            <person name="Pallen M.J."/>
        </authorList>
    </citation>
    <scope>NUCLEOTIDE SEQUENCE [LARGE SCALE GENOMIC DNA]</scope>
    <source>
        <strain evidence="6 7">Sa1CVN1</strain>
    </source>
</reference>
<evidence type="ECO:0000313" key="7">
    <source>
        <dbReference type="Proteomes" id="UP000620874"/>
    </source>
</evidence>
<evidence type="ECO:0000256" key="3">
    <source>
        <dbReference type="ARBA" id="ARBA00022989"/>
    </source>
</evidence>
<feature type="transmembrane region" description="Helical" evidence="5">
    <location>
        <begin position="148"/>
        <end position="173"/>
    </location>
</feature>
<gene>
    <name evidence="6" type="ORF">H9625_05455</name>
</gene>
<feature type="transmembrane region" description="Helical" evidence="5">
    <location>
        <begin position="244"/>
        <end position="265"/>
    </location>
</feature>
<keyword evidence="4 5" id="KW-0472">Membrane</keyword>
<organism evidence="6 7">
    <name type="scientific">Phocaeicola intestinalis</name>
    <dbReference type="NCBI Taxonomy" id="2762212"/>
    <lineage>
        <taxon>Bacteria</taxon>
        <taxon>Pseudomonadati</taxon>
        <taxon>Bacteroidota</taxon>
        <taxon>Bacteroidia</taxon>
        <taxon>Bacteroidales</taxon>
        <taxon>Bacteroidaceae</taxon>
        <taxon>Phocaeicola</taxon>
    </lineage>
</organism>
<dbReference type="PANTHER" id="PTHR23501:SF5">
    <property type="entry name" value="TRANSPORT PROTEIN"/>
    <property type="match status" value="1"/>
</dbReference>
<name>A0ABR8Y6R8_9BACT</name>
<dbReference type="Proteomes" id="UP000620874">
    <property type="component" value="Unassembled WGS sequence"/>
</dbReference>
<evidence type="ECO:0000256" key="5">
    <source>
        <dbReference type="SAM" id="Phobius"/>
    </source>
</evidence>
<feature type="transmembrane region" description="Helical" evidence="5">
    <location>
        <begin position="347"/>
        <end position="367"/>
    </location>
</feature>
<proteinExistence type="predicted"/>
<feature type="transmembrane region" description="Helical" evidence="5">
    <location>
        <begin position="379"/>
        <end position="400"/>
    </location>
</feature>
<sequence length="526" mass="60674">MGAPVLNGPFTMPMVRGFVPRLMQPWLYVFMAVTFQLSGGLYLGTLAEMMGETTLMREDLLMCLYANLAGMAIYFPLLFRMKFRFTNKTLLAVSATGVLVCNLAAPHVTFLPLLWVICFVEGICKIQGTFECMSTIQLWMTPKRDFTVFFPMLHIIILGSMQVSDLLATYLMHYYHWSYMHWFMAGVMMVDLLIITLCTRHFRIVKKFPLFGIDWLGALLWALLLLEVAYFFCYGEFYDWWNSPVIRVLAVMIVSTLAVCVGRMLHVRHPFLEPKMWTYRHLFPILLLIMLVEMYLAAERSLEEVFYESVMHYEALVSVRLDWLVLAGVVAGCLFAYWWMHVRRFSYLRLLAVGIAVLACYLVGFYFTLSSEIHISQLYLPVACRGFAYAVLSATFMVCLEEIMTFQHFFQALSVFNMLHMVVGGVLGAAVYTEGLSYYMADNLARYGTAIDNVAVSSSPFDLGGYMPGFIERMMEVSIKQIYGWVIYACLLLFLLFLLYDAPIRRELKQMPGWRALRREAEKAFR</sequence>
<feature type="transmembrane region" description="Helical" evidence="5">
    <location>
        <begin position="59"/>
        <end position="79"/>
    </location>
</feature>
<feature type="transmembrane region" description="Helical" evidence="5">
    <location>
        <begin position="412"/>
        <end position="432"/>
    </location>
</feature>
<keyword evidence="2 5" id="KW-0812">Transmembrane</keyword>
<feature type="transmembrane region" description="Helical" evidence="5">
    <location>
        <begin position="179"/>
        <end position="198"/>
    </location>
</feature>
<feature type="transmembrane region" description="Helical" evidence="5">
    <location>
        <begin position="26"/>
        <end position="47"/>
    </location>
</feature>
<evidence type="ECO:0000313" key="6">
    <source>
        <dbReference type="EMBL" id="MBD8039901.1"/>
    </source>
</evidence>
<feature type="transmembrane region" description="Helical" evidence="5">
    <location>
        <begin position="482"/>
        <end position="500"/>
    </location>
</feature>
<feature type="transmembrane region" description="Helical" evidence="5">
    <location>
        <begin position="91"/>
        <end position="120"/>
    </location>
</feature>
<keyword evidence="7" id="KW-1185">Reference proteome</keyword>
<dbReference type="RefSeq" id="WP_087207663.1">
    <property type="nucleotide sequence ID" value="NZ_JACSPP010000011.1"/>
</dbReference>
<feature type="transmembrane region" description="Helical" evidence="5">
    <location>
        <begin position="317"/>
        <end position="340"/>
    </location>
</feature>
<evidence type="ECO:0000256" key="1">
    <source>
        <dbReference type="ARBA" id="ARBA00004141"/>
    </source>
</evidence>
<dbReference type="InterPro" id="IPR036259">
    <property type="entry name" value="MFS_trans_sf"/>
</dbReference>
<protein>
    <recommendedName>
        <fullName evidence="8">MFS transporter</fullName>
    </recommendedName>
</protein>
<feature type="transmembrane region" description="Helical" evidence="5">
    <location>
        <begin position="210"/>
        <end position="232"/>
    </location>
</feature>
<evidence type="ECO:0008006" key="8">
    <source>
        <dbReference type="Google" id="ProtNLM"/>
    </source>
</evidence>
<comment type="caution">
    <text evidence="6">The sequence shown here is derived from an EMBL/GenBank/DDBJ whole genome shotgun (WGS) entry which is preliminary data.</text>
</comment>
<accession>A0ABR8Y6R8</accession>
<dbReference type="PANTHER" id="PTHR23501">
    <property type="entry name" value="MAJOR FACILITATOR SUPERFAMILY"/>
    <property type="match status" value="1"/>
</dbReference>
<evidence type="ECO:0000256" key="4">
    <source>
        <dbReference type="ARBA" id="ARBA00023136"/>
    </source>
</evidence>
<dbReference type="SUPFAM" id="SSF103473">
    <property type="entry name" value="MFS general substrate transporter"/>
    <property type="match status" value="1"/>
</dbReference>
<evidence type="ECO:0000256" key="2">
    <source>
        <dbReference type="ARBA" id="ARBA00022692"/>
    </source>
</evidence>
<comment type="subcellular location">
    <subcellularLocation>
        <location evidence="1">Membrane</location>
        <topology evidence="1">Multi-pass membrane protein</topology>
    </subcellularLocation>
</comment>